<organism evidence="2 3">
    <name type="scientific">Ridgeia piscesae</name>
    <name type="common">Tubeworm</name>
    <dbReference type="NCBI Taxonomy" id="27915"/>
    <lineage>
        <taxon>Eukaryota</taxon>
        <taxon>Metazoa</taxon>
        <taxon>Spiralia</taxon>
        <taxon>Lophotrochozoa</taxon>
        <taxon>Annelida</taxon>
        <taxon>Polychaeta</taxon>
        <taxon>Sedentaria</taxon>
        <taxon>Canalipalpata</taxon>
        <taxon>Sabellida</taxon>
        <taxon>Siboglinidae</taxon>
        <taxon>Ridgeia</taxon>
    </lineage>
</organism>
<dbReference type="EMBL" id="JAODUO010000012">
    <property type="protein sequence ID" value="KAK2193459.1"/>
    <property type="molecule type" value="Genomic_DNA"/>
</dbReference>
<evidence type="ECO:0000256" key="1">
    <source>
        <dbReference type="SAM" id="MobiDB-lite"/>
    </source>
</evidence>
<proteinExistence type="predicted"/>
<evidence type="ECO:0000313" key="2">
    <source>
        <dbReference type="EMBL" id="KAK2193459.1"/>
    </source>
</evidence>
<feature type="region of interest" description="Disordered" evidence="1">
    <location>
        <begin position="135"/>
        <end position="165"/>
    </location>
</feature>
<accession>A0AAD9PEY8</accession>
<feature type="compositionally biased region" description="Polar residues" evidence="1">
    <location>
        <begin position="260"/>
        <end position="272"/>
    </location>
</feature>
<protein>
    <submittedName>
        <fullName evidence="2">Uncharacterized protein</fullName>
    </submittedName>
</protein>
<sequence>MLNGYLPFDESRIGDMQERMRTQRFTFVRGLSHEPRLHGGYSRFPPKLIERAQRLSYAINLRHRSLRRCSVEQDSGGGSRRSLDGGGSLGQSASENVAAEDSGRMVSKDVSAPEIVYEGPNGCLYSVIDPGDVPPKKRSEWPVHAERTHTGRPSGEAEELSNGAQTTSVELTELPSQTRRLPPGFPSTGSTVSAYGLRGNKLLTTIHDPNYGQVTLPEIQENNLTIPASFTQQLALHYRRYARKPSKGPGDDESCDRRSSVQATPSCETSVPSLVPRVKSSASTKHFDMATLSMTRKQTAGGHENGYTETCVPENLPPVFHNMFPKWKKACRK</sequence>
<dbReference type="AlphaFoldDB" id="A0AAD9PEY8"/>
<comment type="caution">
    <text evidence="2">The sequence shown here is derived from an EMBL/GenBank/DDBJ whole genome shotgun (WGS) entry which is preliminary data.</text>
</comment>
<feature type="compositionally biased region" description="Basic and acidic residues" evidence="1">
    <location>
        <begin position="135"/>
        <end position="149"/>
    </location>
</feature>
<reference evidence="2" key="1">
    <citation type="journal article" date="2023" name="Mol. Biol. Evol.">
        <title>Third-Generation Sequencing Reveals the Adaptive Role of the Epigenome in Three Deep-Sea Polychaetes.</title>
        <authorList>
            <person name="Perez M."/>
            <person name="Aroh O."/>
            <person name="Sun Y."/>
            <person name="Lan Y."/>
            <person name="Juniper S.K."/>
            <person name="Young C.R."/>
            <person name="Angers B."/>
            <person name="Qian P.Y."/>
        </authorList>
    </citation>
    <scope>NUCLEOTIDE SEQUENCE</scope>
    <source>
        <strain evidence="2">R07B-5</strain>
    </source>
</reference>
<gene>
    <name evidence="2" type="ORF">NP493_12g02026</name>
</gene>
<name>A0AAD9PEY8_RIDPI</name>
<dbReference type="Proteomes" id="UP001209878">
    <property type="component" value="Unassembled WGS sequence"/>
</dbReference>
<feature type="compositionally biased region" description="Gly residues" evidence="1">
    <location>
        <begin position="75"/>
        <end position="89"/>
    </location>
</feature>
<feature type="region of interest" description="Disordered" evidence="1">
    <location>
        <begin position="69"/>
        <end position="106"/>
    </location>
</feature>
<feature type="region of interest" description="Disordered" evidence="1">
    <location>
        <begin position="243"/>
        <end position="275"/>
    </location>
</feature>
<keyword evidence="3" id="KW-1185">Reference proteome</keyword>
<evidence type="ECO:0000313" key="3">
    <source>
        <dbReference type="Proteomes" id="UP001209878"/>
    </source>
</evidence>